<sequence length="100" mass="10944">IASFIILYFLAGWLTVDPYLIGIYKIANYGCYAQGLIIPHQHLDALGAALQTAPNSIAGNSFIESYADRSRLKKYTITPSVLQHVRIKGSSDAEGTKKLT</sequence>
<proteinExistence type="predicted"/>
<comment type="caution">
    <text evidence="1">The sequence shown here is derived from an EMBL/GenBank/DDBJ whole genome shotgun (WGS) entry which is preliminary data.</text>
</comment>
<dbReference type="OrthoDB" id="2016523at2759"/>
<evidence type="ECO:0000313" key="1">
    <source>
        <dbReference type="EMBL" id="KAH7231097.1"/>
    </source>
</evidence>
<name>A0A8K0RK85_9HYPO</name>
<reference evidence="1" key="1">
    <citation type="journal article" date="2021" name="Nat. Commun.">
        <title>Genetic determinants of endophytism in the Arabidopsis root mycobiome.</title>
        <authorList>
            <person name="Mesny F."/>
            <person name="Miyauchi S."/>
            <person name="Thiergart T."/>
            <person name="Pickel B."/>
            <person name="Atanasova L."/>
            <person name="Karlsson M."/>
            <person name="Huettel B."/>
            <person name="Barry K.W."/>
            <person name="Haridas S."/>
            <person name="Chen C."/>
            <person name="Bauer D."/>
            <person name="Andreopoulos W."/>
            <person name="Pangilinan J."/>
            <person name="LaButti K."/>
            <person name="Riley R."/>
            <person name="Lipzen A."/>
            <person name="Clum A."/>
            <person name="Drula E."/>
            <person name="Henrissat B."/>
            <person name="Kohler A."/>
            <person name="Grigoriev I.V."/>
            <person name="Martin F.M."/>
            <person name="Hacquard S."/>
        </authorList>
    </citation>
    <scope>NUCLEOTIDE SEQUENCE</scope>
    <source>
        <strain evidence="1">MPI-SDFR-AT-0068</strain>
    </source>
</reference>
<dbReference type="EMBL" id="JAGPXF010000009">
    <property type="protein sequence ID" value="KAH7231097.1"/>
    <property type="molecule type" value="Genomic_DNA"/>
</dbReference>
<accession>A0A8K0RK85</accession>
<keyword evidence="2" id="KW-1185">Reference proteome</keyword>
<organism evidence="1 2">
    <name type="scientific">Fusarium tricinctum</name>
    <dbReference type="NCBI Taxonomy" id="61284"/>
    <lineage>
        <taxon>Eukaryota</taxon>
        <taxon>Fungi</taxon>
        <taxon>Dikarya</taxon>
        <taxon>Ascomycota</taxon>
        <taxon>Pezizomycotina</taxon>
        <taxon>Sordariomycetes</taxon>
        <taxon>Hypocreomycetidae</taxon>
        <taxon>Hypocreales</taxon>
        <taxon>Nectriaceae</taxon>
        <taxon>Fusarium</taxon>
        <taxon>Fusarium tricinctum species complex</taxon>
    </lineage>
</organism>
<dbReference type="AlphaFoldDB" id="A0A8K0RK85"/>
<protein>
    <submittedName>
        <fullName evidence="1">Uncharacterized protein</fullName>
    </submittedName>
</protein>
<evidence type="ECO:0000313" key="2">
    <source>
        <dbReference type="Proteomes" id="UP000813427"/>
    </source>
</evidence>
<feature type="non-terminal residue" evidence="1">
    <location>
        <position position="1"/>
    </location>
</feature>
<gene>
    <name evidence="1" type="ORF">BKA59DRAFT_409402</name>
</gene>
<dbReference type="Proteomes" id="UP000813427">
    <property type="component" value="Unassembled WGS sequence"/>
</dbReference>